<organism evidence="4 5">
    <name type="scientific">Noviherbaspirillum denitrificans</name>
    <dbReference type="NCBI Taxonomy" id="1968433"/>
    <lineage>
        <taxon>Bacteria</taxon>
        <taxon>Pseudomonadati</taxon>
        <taxon>Pseudomonadota</taxon>
        <taxon>Betaproteobacteria</taxon>
        <taxon>Burkholderiales</taxon>
        <taxon>Oxalobacteraceae</taxon>
        <taxon>Noviherbaspirillum</taxon>
    </lineage>
</organism>
<feature type="domain" description="GGDEF" evidence="3">
    <location>
        <begin position="453"/>
        <end position="586"/>
    </location>
</feature>
<dbReference type="NCBIfam" id="TIGR00254">
    <property type="entry name" value="GGDEF"/>
    <property type="match status" value="1"/>
</dbReference>
<dbReference type="Gene3D" id="3.30.70.270">
    <property type="match status" value="1"/>
</dbReference>
<dbReference type="SUPFAM" id="SSF55073">
    <property type="entry name" value="Nucleotide cyclase"/>
    <property type="match status" value="1"/>
</dbReference>
<evidence type="ECO:0008006" key="6">
    <source>
        <dbReference type="Google" id="ProtNLM"/>
    </source>
</evidence>
<dbReference type="Pfam" id="PF00990">
    <property type="entry name" value="GGDEF"/>
    <property type="match status" value="1"/>
</dbReference>
<dbReference type="NCBIfam" id="TIGR00229">
    <property type="entry name" value="sensory_box"/>
    <property type="match status" value="3"/>
</dbReference>
<feature type="domain" description="PAS" evidence="1">
    <location>
        <begin position="61"/>
        <end position="116"/>
    </location>
</feature>
<dbReference type="OrthoDB" id="9813903at2"/>
<comment type="caution">
    <text evidence="4">The sequence shown here is derived from an EMBL/GenBank/DDBJ whole genome shotgun (WGS) entry which is preliminary data.</text>
</comment>
<evidence type="ECO:0000259" key="2">
    <source>
        <dbReference type="PROSITE" id="PS50113"/>
    </source>
</evidence>
<feature type="domain" description="PAC" evidence="2">
    <location>
        <begin position="369"/>
        <end position="421"/>
    </location>
</feature>
<accession>A0A254TQE2</accession>
<protein>
    <recommendedName>
        <fullName evidence="6">Diguanylate cyclase</fullName>
    </recommendedName>
</protein>
<dbReference type="InterPro" id="IPR013655">
    <property type="entry name" value="PAS_fold_3"/>
</dbReference>
<dbReference type="Pfam" id="PF13426">
    <property type="entry name" value="PAS_9"/>
    <property type="match status" value="1"/>
</dbReference>
<dbReference type="Pfam" id="PF08447">
    <property type="entry name" value="PAS_3"/>
    <property type="match status" value="1"/>
</dbReference>
<dbReference type="Gene3D" id="3.30.450.20">
    <property type="entry name" value="PAS domain"/>
    <property type="match status" value="3"/>
</dbReference>
<evidence type="ECO:0000313" key="4">
    <source>
        <dbReference type="EMBL" id="OWW21948.1"/>
    </source>
</evidence>
<dbReference type="InterPro" id="IPR000014">
    <property type="entry name" value="PAS"/>
</dbReference>
<dbReference type="PANTHER" id="PTHR46663:SF3">
    <property type="entry name" value="SLL0267 PROTEIN"/>
    <property type="match status" value="1"/>
</dbReference>
<evidence type="ECO:0000259" key="1">
    <source>
        <dbReference type="PROSITE" id="PS50112"/>
    </source>
</evidence>
<dbReference type="PROSITE" id="PS50887">
    <property type="entry name" value="GGDEF"/>
    <property type="match status" value="1"/>
</dbReference>
<dbReference type="PROSITE" id="PS50113">
    <property type="entry name" value="PAC"/>
    <property type="match status" value="2"/>
</dbReference>
<dbReference type="InterPro" id="IPR035965">
    <property type="entry name" value="PAS-like_dom_sf"/>
</dbReference>
<dbReference type="InterPro" id="IPR000700">
    <property type="entry name" value="PAS-assoc_C"/>
</dbReference>
<dbReference type="InterPro" id="IPR043128">
    <property type="entry name" value="Rev_trsase/Diguanyl_cyclase"/>
</dbReference>
<dbReference type="PANTHER" id="PTHR46663">
    <property type="entry name" value="DIGUANYLATE CYCLASE DGCT-RELATED"/>
    <property type="match status" value="1"/>
</dbReference>
<name>A0A254TQE2_9BURK</name>
<sequence length="599" mass="66478">MPEGDLLRFMEGVTNQDGGAPPHCQFDRAAMNDLSHLFKPDDARDAGGDFHFLAYPSHILVWTCDGSGACDFVSPSWLEFTGRDMAQEMGRRWLDRVHPDDRMAVTRGLDEAIAGGQPFRLLYRYQRADGTYRWFVNQGMVRPGPSGTPAGYVGQCFDVTAYQDGEAELEHAAQRMISLLHQTRLIGVVLDTKGRVMYSNGGLCHLLGASGSALMNCRLFERYLAPGGRGLLDSIYPDGGTHAQFVSEFEAEMLGGDGEARLVLWHAIVLHEYSGKVRGTILIGDDLTEARRMEQQLVLTASVFESTSQAIVVTDASARILAVNQAFSELTGYPREEAIGLNPRVLKSGRHDQAFYEQMWKSIHDTGHWRGDVWDRRKDGSVYPKFLSISAIRNEQGEVTNYAGIFYEISERKAVEERLDFLAHYDTLTGLPNRCLLLDRLKLSVQRALRDGTKVGLLYLDLDHFKQINDTYGHAAGDTLLKEAALRMQGCVRGADTVARLGGDEFVVMLPDIKKLAAAAQVAQKIQAAMAPAYEIDGHAMLAPPSIGISIYPDDHHEVEVLLKQADAAMYDAKHGHDGGYRFYHELGRAPDTVRDKEP</sequence>
<feature type="domain" description="PAC" evidence="2">
    <location>
        <begin position="247"/>
        <end position="299"/>
    </location>
</feature>
<dbReference type="InterPro" id="IPR000160">
    <property type="entry name" value="GGDEF_dom"/>
</dbReference>
<keyword evidence="5" id="KW-1185">Reference proteome</keyword>
<dbReference type="SMART" id="SM00091">
    <property type="entry name" value="PAS"/>
    <property type="match status" value="3"/>
</dbReference>
<dbReference type="AlphaFoldDB" id="A0A254TQE2"/>
<evidence type="ECO:0000259" key="3">
    <source>
        <dbReference type="PROSITE" id="PS50887"/>
    </source>
</evidence>
<dbReference type="PROSITE" id="PS50112">
    <property type="entry name" value="PAS"/>
    <property type="match status" value="2"/>
</dbReference>
<evidence type="ECO:0000313" key="5">
    <source>
        <dbReference type="Proteomes" id="UP000197535"/>
    </source>
</evidence>
<feature type="domain" description="PAS" evidence="1">
    <location>
        <begin position="303"/>
        <end position="340"/>
    </location>
</feature>
<dbReference type="Proteomes" id="UP000197535">
    <property type="component" value="Unassembled WGS sequence"/>
</dbReference>
<dbReference type="InterPro" id="IPR013656">
    <property type="entry name" value="PAS_4"/>
</dbReference>
<dbReference type="SMART" id="SM00086">
    <property type="entry name" value="PAC"/>
    <property type="match status" value="3"/>
</dbReference>
<dbReference type="GO" id="GO:0003824">
    <property type="term" value="F:catalytic activity"/>
    <property type="evidence" value="ECO:0007669"/>
    <property type="project" value="UniProtKB-ARBA"/>
</dbReference>
<reference evidence="4 5" key="1">
    <citation type="submission" date="2016-02" db="EMBL/GenBank/DDBJ databases">
        <authorList>
            <person name="Wen L."/>
            <person name="He K."/>
            <person name="Yang H."/>
        </authorList>
    </citation>
    <scope>NUCLEOTIDE SEQUENCE [LARGE SCALE GENOMIC DNA]</scope>
    <source>
        <strain evidence="4 5">TSA40</strain>
    </source>
</reference>
<dbReference type="InterPro" id="IPR001610">
    <property type="entry name" value="PAC"/>
</dbReference>
<dbReference type="SMART" id="SM00267">
    <property type="entry name" value="GGDEF"/>
    <property type="match status" value="1"/>
</dbReference>
<dbReference type="SUPFAM" id="SSF55785">
    <property type="entry name" value="PYP-like sensor domain (PAS domain)"/>
    <property type="match status" value="3"/>
</dbReference>
<dbReference type="InterPro" id="IPR029787">
    <property type="entry name" value="Nucleotide_cyclase"/>
</dbReference>
<dbReference type="FunFam" id="3.30.70.270:FF:000001">
    <property type="entry name" value="Diguanylate cyclase domain protein"/>
    <property type="match status" value="1"/>
</dbReference>
<dbReference type="CDD" id="cd00130">
    <property type="entry name" value="PAS"/>
    <property type="match status" value="3"/>
</dbReference>
<dbReference type="InterPro" id="IPR052163">
    <property type="entry name" value="DGC-Regulatory_Protein"/>
</dbReference>
<dbReference type="Pfam" id="PF08448">
    <property type="entry name" value="PAS_4"/>
    <property type="match status" value="1"/>
</dbReference>
<gene>
    <name evidence="4" type="ORF">AYR66_23095</name>
</gene>
<proteinExistence type="predicted"/>
<dbReference type="EMBL" id="LSTO01000001">
    <property type="protein sequence ID" value="OWW21948.1"/>
    <property type="molecule type" value="Genomic_DNA"/>
</dbReference>
<dbReference type="CDD" id="cd01949">
    <property type="entry name" value="GGDEF"/>
    <property type="match status" value="1"/>
</dbReference>